<proteinExistence type="predicted"/>
<dbReference type="GO" id="GO:0003677">
    <property type="term" value="F:DNA binding"/>
    <property type="evidence" value="ECO:0007669"/>
    <property type="project" value="UniProtKB-KW"/>
</dbReference>
<dbReference type="AlphaFoldDB" id="A0A418NKZ6"/>
<evidence type="ECO:0000259" key="1">
    <source>
        <dbReference type="Pfam" id="PF12728"/>
    </source>
</evidence>
<sequence length="71" mass="7768">MVKPPHNSGAQRDGGEALEPICVRIRTAVELTGIGRSTLYELINAGELETVKVGRSTFVIYASLKRLFEAH</sequence>
<dbReference type="NCBIfam" id="TIGR01764">
    <property type="entry name" value="excise"/>
    <property type="match status" value="1"/>
</dbReference>
<organism evidence="2 3">
    <name type="scientific">Pelagerythrobacter aerophilus</name>
    <dbReference type="NCBI Taxonomy" id="2306995"/>
    <lineage>
        <taxon>Bacteria</taxon>
        <taxon>Pseudomonadati</taxon>
        <taxon>Pseudomonadota</taxon>
        <taxon>Alphaproteobacteria</taxon>
        <taxon>Sphingomonadales</taxon>
        <taxon>Erythrobacteraceae</taxon>
        <taxon>Pelagerythrobacter</taxon>
    </lineage>
</organism>
<dbReference type="OrthoDB" id="7874861at2"/>
<dbReference type="InterPro" id="IPR041657">
    <property type="entry name" value="HTH_17"/>
</dbReference>
<evidence type="ECO:0000313" key="3">
    <source>
        <dbReference type="Proteomes" id="UP000285092"/>
    </source>
</evidence>
<dbReference type="Pfam" id="PF12728">
    <property type="entry name" value="HTH_17"/>
    <property type="match status" value="1"/>
</dbReference>
<comment type="caution">
    <text evidence="2">The sequence shown here is derived from an EMBL/GenBank/DDBJ whole genome shotgun (WGS) entry which is preliminary data.</text>
</comment>
<protein>
    <submittedName>
        <fullName evidence="2">DNA-binding protein</fullName>
    </submittedName>
</protein>
<dbReference type="InterPro" id="IPR010093">
    <property type="entry name" value="SinI_DNA-bd"/>
</dbReference>
<dbReference type="Proteomes" id="UP000285092">
    <property type="component" value="Unassembled WGS sequence"/>
</dbReference>
<dbReference type="RefSeq" id="WP_119511936.1">
    <property type="nucleotide sequence ID" value="NZ_QXFK01000011.1"/>
</dbReference>
<gene>
    <name evidence="2" type="ORF">D2V04_03405</name>
</gene>
<feature type="domain" description="Helix-turn-helix" evidence="1">
    <location>
        <begin position="27"/>
        <end position="70"/>
    </location>
</feature>
<keyword evidence="3" id="KW-1185">Reference proteome</keyword>
<accession>A0A418NKZ6</accession>
<evidence type="ECO:0000313" key="2">
    <source>
        <dbReference type="EMBL" id="RIV80350.1"/>
    </source>
</evidence>
<keyword evidence="2" id="KW-0238">DNA-binding</keyword>
<reference evidence="2 3" key="1">
    <citation type="submission" date="2018-08" db="EMBL/GenBank/DDBJ databases">
        <title>Altererythrobacter sp.Ery1 and Ery12, the genome sequencing of novel strains in genus Alterythrobacter.</title>
        <authorList>
            <person name="Cheng H."/>
            <person name="Wu Y.-H."/>
            <person name="Fang C."/>
            <person name="Xu X.-W."/>
        </authorList>
    </citation>
    <scope>NUCLEOTIDE SEQUENCE [LARGE SCALE GENOMIC DNA]</scope>
    <source>
        <strain evidence="2 3">Ery1</strain>
    </source>
</reference>
<name>A0A418NKZ6_9SPHN</name>
<dbReference type="EMBL" id="QXFK01000011">
    <property type="protein sequence ID" value="RIV80350.1"/>
    <property type="molecule type" value="Genomic_DNA"/>
</dbReference>